<dbReference type="PANTHER" id="PTHR45947">
    <property type="entry name" value="SULFOQUINOVOSYL TRANSFERASE SQD2"/>
    <property type="match status" value="1"/>
</dbReference>
<protein>
    <submittedName>
        <fullName evidence="5">Glycosyl transferase family 1</fullName>
    </submittedName>
</protein>
<evidence type="ECO:0000313" key="4">
    <source>
        <dbReference type="EMBL" id="OPE53684.1"/>
    </source>
</evidence>
<dbReference type="SUPFAM" id="SSF53756">
    <property type="entry name" value="UDP-Glycosyltransferase/glycogen phosphorylase"/>
    <property type="match status" value="1"/>
</dbReference>
<evidence type="ECO:0000256" key="2">
    <source>
        <dbReference type="ARBA" id="ARBA00022679"/>
    </source>
</evidence>
<dbReference type="RefSeq" id="WP_073856732.1">
    <property type="nucleotide sequence ID" value="NZ_BAAATC010000008.1"/>
</dbReference>
<dbReference type="Proteomes" id="UP000220340">
    <property type="component" value="Unassembled WGS sequence"/>
</dbReference>
<reference evidence="4 6" key="1">
    <citation type="submission" date="2016-09" db="EMBL/GenBank/DDBJ databases">
        <title>genome sequences of unsequenced Mycobacteria.</title>
        <authorList>
            <person name="Greninger A.L."/>
            <person name="Jerome K.R."/>
            <person name="Mcnair B."/>
            <person name="Wallis C."/>
            <person name="Fang F."/>
        </authorList>
    </citation>
    <scope>NUCLEOTIDE SEQUENCE [LARGE SCALE GENOMIC DNA]</scope>
    <source>
        <strain evidence="4 6">BM1</strain>
    </source>
</reference>
<keyword evidence="7" id="KW-1185">Reference proteome</keyword>
<dbReference type="InterPro" id="IPR028098">
    <property type="entry name" value="Glyco_trans_4-like_N"/>
</dbReference>
<proteinExistence type="predicted"/>
<dbReference type="GO" id="GO:1903509">
    <property type="term" value="P:liposaccharide metabolic process"/>
    <property type="evidence" value="ECO:0007669"/>
    <property type="project" value="UniProtKB-ARBA"/>
</dbReference>
<name>A0A1Q4HDC7_9MYCO</name>
<dbReference type="AlphaFoldDB" id="A0A1Q4HDC7"/>
<dbReference type="InterPro" id="IPR050194">
    <property type="entry name" value="Glycosyltransferase_grp1"/>
</dbReference>
<dbReference type="PANTHER" id="PTHR45947:SF3">
    <property type="entry name" value="SULFOQUINOVOSYL TRANSFERASE SQD2"/>
    <property type="match status" value="1"/>
</dbReference>
<gene>
    <name evidence="4" type="ORF">BV510_14305</name>
    <name evidence="5" type="ORF">CRI78_02665</name>
</gene>
<comment type="caution">
    <text evidence="5">The sequence shown here is derived from an EMBL/GenBank/DDBJ whole genome shotgun (WGS) entry which is preliminary data.</text>
</comment>
<evidence type="ECO:0000256" key="1">
    <source>
        <dbReference type="ARBA" id="ARBA00022676"/>
    </source>
</evidence>
<dbReference type="EMBL" id="MIJD01000138">
    <property type="protein sequence ID" value="OPE53684.1"/>
    <property type="molecule type" value="Genomic_DNA"/>
</dbReference>
<dbReference type="GO" id="GO:0016757">
    <property type="term" value="F:glycosyltransferase activity"/>
    <property type="evidence" value="ECO:0007669"/>
    <property type="project" value="UniProtKB-KW"/>
</dbReference>
<dbReference type="Proteomes" id="UP000191039">
    <property type="component" value="Unassembled WGS sequence"/>
</dbReference>
<dbReference type="GO" id="GO:0008610">
    <property type="term" value="P:lipid biosynthetic process"/>
    <property type="evidence" value="ECO:0007669"/>
    <property type="project" value="UniProtKB-ARBA"/>
</dbReference>
<dbReference type="EMBL" id="PDCR01000003">
    <property type="protein sequence ID" value="PEG55910.1"/>
    <property type="molecule type" value="Genomic_DNA"/>
</dbReference>
<evidence type="ECO:0000313" key="7">
    <source>
        <dbReference type="Proteomes" id="UP000220340"/>
    </source>
</evidence>
<feature type="domain" description="Glycosyltransferase subfamily 4-like N-terminal" evidence="3">
    <location>
        <begin position="16"/>
        <end position="180"/>
    </location>
</feature>
<keyword evidence="1" id="KW-0328">Glycosyltransferase</keyword>
<keyword evidence="2 5" id="KW-0808">Transferase</keyword>
<evidence type="ECO:0000259" key="3">
    <source>
        <dbReference type="Pfam" id="PF13439"/>
    </source>
</evidence>
<dbReference type="STRING" id="1801.BRW64_13405"/>
<dbReference type="Gene3D" id="3.40.50.2000">
    <property type="entry name" value="Glycogen Phosphorylase B"/>
    <property type="match status" value="2"/>
</dbReference>
<evidence type="ECO:0000313" key="6">
    <source>
        <dbReference type="Proteomes" id="UP000191039"/>
    </source>
</evidence>
<dbReference type="Pfam" id="PF13692">
    <property type="entry name" value="Glyco_trans_1_4"/>
    <property type="match status" value="1"/>
</dbReference>
<sequence>MRILQVVTLFSPDGLYGGPARVALNQSSELAGRGHDVTIIGAARGYRDLPTELNGIPANLFEAKAVLRRSGFAWLCAPGLTKWLRDNWFRFDAAHIHFARDLVVMPVAAAARRRGIPYVLQTHGMVVPTAHPLAAPLDRGWTRGILGDARAVFFLDHKERQQLIAVAGADLRLVELGNGVPDYPAATGAPPFGQPEVLFAARMHARKRPVVFVEMAKELLRLGIDARFTLVGPDEGEGPALRAALDGDPRITWEGALSPDAIPARLADAEVYVLPSVREPFPMSVLEAMSVGVPVVVTGDCGLAPIIEQSRSGVVTDHTVPALVAAVGLLLGNRARARSMGERGRATVHEHFGMRRVADRLENTYTDALVGGR</sequence>
<dbReference type="Pfam" id="PF13439">
    <property type="entry name" value="Glyco_transf_4"/>
    <property type="match status" value="1"/>
</dbReference>
<organism evidence="5 7">
    <name type="scientific">Mycolicibacterium diernhoferi</name>
    <dbReference type="NCBI Taxonomy" id="1801"/>
    <lineage>
        <taxon>Bacteria</taxon>
        <taxon>Bacillati</taxon>
        <taxon>Actinomycetota</taxon>
        <taxon>Actinomycetes</taxon>
        <taxon>Mycobacteriales</taxon>
        <taxon>Mycobacteriaceae</taxon>
        <taxon>Mycolicibacterium</taxon>
    </lineage>
</organism>
<accession>A0A1Q4HDC7</accession>
<dbReference type="GO" id="GO:1901137">
    <property type="term" value="P:carbohydrate derivative biosynthetic process"/>
    <property type="evidence" value="ECO:0007669"/>
    <property type="project" value="UniProtKB-ARBA"/>
</dbReference>
<dbReference type="OrthoDB" id="4316343at2"/>
<evidence type="ECO:0000313" key="5">
    <source>
        <dbReference type="EMBL" id="PEG55910.1"/>
    </source>
</evidence>
<reference evidence="5 7" key="2">
    <citation type="submission" date="2017-10" db="EMBL/GenBank/DDBJ databases">
        <title>The new phylogeny of genus Mycobacterium.</title>
        <authorList>
            <person name="Tortoli E."/>
            <person name="Trovato A."/>
            <person name="Cirillo D.M."/>
        </authorList>
    </citation>
    <scope>NUCLEOTIDE SEQUENCE [LARGE SCALE GENOMIC DNA]</scope>
    <source>
        <strain evidence="5 7">IP141170001</strain>
    </source>
</reference>